<reference evidence="2" key="1">
    <citation type="journal article" date="2023" name="G3 (Bethesda)">
        <title>Genome assembly and association tests identify interacting loci associated with vigor, precocity, and sex in interspecific pistachio rootstocks.</title>
        <authorList>
            <person name="Palmer W."/>
            <person name="Jacygrad E."/>
            <person name="Sagayaradj S."/>
            <person name="Cavanaugh K."/>
            <person name="Han R."/>
            <person name="Bertier L."/>
            <person name="Beede B."/>
            <person name="Kafkas S."/>
            <person name="Golino D."/>
            <person name="Preece J."/>
            <person name="Michelmore R."/>
        </authorList>
    </citation>
    <scope>NUCLEOTIDE SEQUENCE [LARGE SCALE GENOMIC DNA]</scope>
</reference>
<proteinExistence type="predicted"/>
<keyword evidence="2" id="KW-1185">Reference proteome</keyword>
<name>A0ACC1A3Y9_9ROSI</name>
<dbReference type="EMBL" id="CM047909">
    <property type="protein sequence ID" value="KAJ0080536.1"/>
    <property type="molecule type" value="Genomic_DNA"/>
</dbReference>
<comment type="caution">
    <text evidence="1">The sequence shown here is derived from an EMBL/GenBank/DDBJ whole genome shotgun (WGS) entry which is preliminary data.</text>
</comment>
<gene>
    <name evidence="1" type="ORF">Patl1_23638</name>
</gene>
<organism evidence="1 2">
    <name type="scientific">Pistacia atlantica</name>
    <dbReference type="NCBI Taxonomy" id="434234"/>
    <lineage>
        <taxon>Eukaryota</taxon>
        <taxon>Viridiplantae</taxon>
        <taxon>Streptophyta</taxon>
        <taxon>Embryophyta</taxon>
        <taxon>Tracheophyta</taxon>
        <taxon>Spermatophyta</taxon>
        <taxon>Magnoliopsida</taxon>
        <taxon>eudicotyledons</taxon>
        <taxon>Gunneridae</taxon>
        <taxon>Pentapetalae</taxon>
        <taxon>rosids</taxon>
        <taxon>malvids</taxon>
        <taxon>Sapindales</taxon>
        <taxon>Anacardiaceae</taxon>
        <taxon>Pistacia</taxon>
    </lineage>
</organism>
<accession>A0ACC1A3Y9</accession>
<sequence length="80" mass="9006">MMTVVVRGRKHNDGGGSKVADNVRWKIVFTGGRWFAGGRLDSVRRFCVIGIERKMVSHGGFGKADGDEWWLCVYVVMMVE</sequence>
<dbReference type="Proteomes" id="UP001164250">
    <property type="component" value="Chromosome 13"/>
</dbReference>
<evidence type="ECO:0000313" key="2">
    <source>
        <dbReference type="Proteomes" id="UP001164250"/>
    </source>
</evidence>
<evidence type="ECO:0000313" key="1">
    <source>
        <dbReference type="EMBL" id="KAJ0080536.1"/>
    </source>
</evidence>
<protein>
    <submittedName>
        <fullName evidence="1">Uncharacterized protein</fullName>
    </submittedName>
</protein>